<keyword evidence="7" id="KW-1185">Reference proteome</keyword>
<evidence type="ECO:0000256" key="1">
    <source>
        <dbReference type="ARBA" id="ARBA00004906"/>
    </source>
</evidence>
<dbReference type="InterPro" id="IPR006626">
    <property type="entry name" value="PbH1"/>
</dbReference>
<keyword evidence="3" id="KW-0833">Ubl conjugation pathway</keyword>
<dbReference type="InterPro" id="IPR024535">
    <property type="entry name" value="RHGA/B-epi-like_pectate_lyase"/>
</dbReference>
<proteinExistence type="predicted"/>
<comment type="caution">
    <text evidence="6">The sequence shown here is derived from an EMBL/GenBank/DDBJ whole genome shotgun (WGS) entry which is preliminary data.</text>
</comment>
<reference evidence="6" key="2">
    <citation type="submission" date="2020-09" db="EMBL/GenBank/DDBJ databases">
        <authorList>
            <person name="Sun Q."/>
            <person name="Zhou Y."/>
        </authorList>
    </citation>
    <scope>NUCLEOTIDE SEQUENCE</scope>
    <source>
        <strain evidence="6">CGMCC 1.15178</strain>
    </source>
</reference>
<dbReference type="Pfam" id="PF12708">
    <property type="entry name" value="Pect-lyase_RHGA_epim"/>
    <property type="match status" value="1"/>
</dbReference>
<dbReference type="SUPFAM" id="SSF51126">
    <property type="entry name" value="Pectin lyase-like"/>
    <property type="match status" value="2"/>
</dbReference>
<protein>
    <recommendedName>
        <fullName evidence="8">Pectate lyase superfamily protein domain-containing protein</fullName>
    </recommendedName>
</protein>
<gene>
    <name evidence="6" type="ORF">GCM10010911_37600</name>
</gene>
<dbReference type="RefSeq" id="WP_188993453.1">
    <property type="nucleotide sequence ID" value="NZ_BMHP01000002.1"/>
</dbReference>
<organism evidence="6 7">
    <name type="scientific">Paenibacillus nasutitermitis</name>
    <dbReference type="NCBI Taxonomy" id="1652958"/>
    <lineage>
        <taxon>Bacteria</taxon>
        <taxon>Bacillati</taxon>
        <taxon>Bacillota</taxon>
        <taxon>Bacilli</taxon>
        <taxon>Bacillales</taxon>
        <taxon>Paenibacillaceae</taxon>
        <taxon>Paenibacillus</taxon>
    </lineage>
</organism>
<evidence type="ECO:0000313" key="6">
    <source>
        <dbReference type="EMBL" id="GGD76053.1"/>
    </source>
</evidence>
<evidence type="ECO:0008006" key="8">
    <source>
        <dbReference type="Google" id="ProtNLM"/>
    </source>
</evidence>
<dbReference type="InterPro" id="IPR011050">
    <property type="entry name" value="Pectin_lyase_fold/virulence"/>
</dbReference>
<dbReference type="AlphaFoldDB" id="A0A917DXH1"/>
<dbReference type="InterPro" id="IPR012334">
    <property type="entry name" value="Pectin_lyas_fold"/>
</dbReference>
<evidence type="ECO:0000256" key="2">
    <source>
        <dbReference type="ARBA" id="ARBA00022737"/>
    </source>
</evidence>
<evidence type="ECO:0000259" key="5">
    <source>
        <dbReference type="Pfam" id="PF13229"/>
    </source>
</evidence>
<feature type="domain" description="Right handed beta helix" evidence="5">
    <location>
        <begin position="330"/>
        <end position="455"/>
    </location>
</feature>
<evidence type="ECO:0000256" key="3">
    <source>
        <dbReference type="ARBA" id="ARBA00022786"/>
    </source>
</evidence>
<dbReference type="Pfam" id="PF13229">
    <property type="entry name" value="Beta_helix"/>
    <property type="match status" value="1"/>
</dbReference>
<dbReference type="SMART" id="SM00710">
    <property type="entry name" value="PbH1"/>
    <property type="match status" value="11"/>
</dbReference>
<evidence type="ECO:0000313" key="7">
    <source>
        <dbReference type="Proteomes" id="UP000612456"/>
    </source>
</evidence>
<comment type="pathway">
    <text evidence="1">Protein modification; protein ubiquitination.</text>
</comment>
<dbReference type="Gene3D" id="2.160.20.10">
    <property type="entry name" value="Single-stranded right-handed beta-helix, Pectin lyase-like"/>
    <property type="match status" value="2"/>
</dbReference>
<evidence type="ECO:0000259" key="4">
    <source>
        <dbReference type="Pfam" id="PF12708"/>
    </source>
</evidence>
<dbReference type="PANTHER" id="PTHR22990">
    <property type="entry name" value="F-BOX ONLY PROTEIN"/>
    <property type="match status" value="1"/>
</dbReference>
<name>A0A917DXH1_9BACL</name>
<accession>A0A917DXH1</accession>
<dbReference type="Proteomes" id="UP000612456">
    <property type="component" value="Unassembled WGS sequence"/>
</dbReference>
<reference evidence="6" key="1">
    <citation type="journal article" date="2014" name="Int. J. Syst. Evol. Microbiol.">
        <title>Complete genome sequence of Corynebacterium casei LMG S-19264T (=DSM 44701T), isolated from a smear-ripened cheese.</title>
        <authorList>
            <consortium name="US DOE Joint Genome Institute (JGI-PGF)"/>
            <person name="Walter F."/>
            <person name="Albersmeier A."/>
            <person name="Kalinowski J."/>
            <person name="Ruckert C."/>
        </authorList>
    </citation>
    <scope>NUCLEOTIDE SEQUENCE</scope>
    <source>
        <strain evidence="6">CGMCC 1.15178</strain>
    </source>
</reference>
<dbReference type="InterPro" id="IPR022441">
    <property type="entry name" value="Para_beta_helix_rpt-2"/>
</dbReference>
<sequence>MKRIMKIGFSFIIIVLILNAAAAITMDNGDPLEEGPSVAPGNLTRVSAQSYLSDAPASYAATLDVKSKSFKASGDGKADDTKAIQSALNKAKSLGGGIVYLPEGIYRTTSNIYVYSGTKLLGDRANIVKVSAKKDSAVIVISPNQHDIVIEGITVNNKQASNNVGIDLHANVKNIWITNNSFSGPRSQSINIAATGVKHVQVSGNHFEKVTYGVLTNRKANDVKDVRIVNNQFIDIYGDAIELNHPGDDYVGGEQFIIANNYISVPKGMGKSAGAGFGIGIAGATNVTIIGNIIERARYEAIHIEDKSKHITIVGNIINGVDNDPDKGLNSGIYIIDGDYITISDNSIFQAHDYGIHLEYAANNQATNTVISSNTITDNGKGGIRIAGGMGESSIIVSQNIITGNKGDGIRLDGEMRDLKITDNIVKNNTGYGLFFKKSGLGWYLSGNSLYGNQKDEIGYGSDFTFPVPLRNQNTVIVTAIEKNTSTTPWNDAFSLGSGANGTLYVTAKQGTAYSTKIYEVAWDGTTFTASPVSKDAKGSVEVTLPQMSGNKLQIQAYSSTAGSVAIDVQFEGLIMMK</sequence>
<dbReference type="InterPro" id="IPR039448">
    <property type="entry name" value="Beta_helix"/>
</dbReference>
<dbReference type="NCBIfam" id="TIGR03804">
    <property type="entry name" value="para_beta_helix"/>
    <property type="match status" value="1"/>
</dbReference>
<dbReference type="EMBL" id="BMHP01000002">
    <property type="protein sequence ID" value="GGD76053.1"/>
    <property type="molecule type" value="Genomic_DNA"/>
</dbReference>
<dbReference type="PANTHER" id="PTHR22990:SF15">
    <property type="entry name" value="F-BOX ONLY PROTEIN 10"/>
    <property type="match status" value="1"/>
</dbReference>
<dbReference type="InterPro" id="IPR051550">
    <property type="entry name" value="SCF-Subunits/Alg-Epimerases"/>
</dbReference>
<feature type="domain" description="Rhamnogalacturonase A/B/Epimerase-like pectate lyase" evidence="4">
    <location>
        <begin position="68"/>
        <end position="264"/>
    </location>
</feature>
<keyword evidence="2" id="KW-0677">Repeat</keyword>